<dbReference type="InterPro" id="IPR036390">
    <property type="entry name" value="WH_DNA-bd_sf"/>
</dbReference>
<dbReference type="InterPro" id="IPR014757">
    <property type="entry name" value="Tscrpt_reg_IclR_C"/>
</dbReference>
<dbReference type="SUPFAM" id="SSF46785">
    <property type="entry name" value="Winged helix' DNA-binding domain"/>
    <property type="match status" value="1"/>
</dbReference>
<dbReference type="PROSITE" id="PS51078">
    <property type="entry name" value="ICLR_ED"/>
    <property type="match status" value="1"/>
</dbReference>
<protein>
    <submittedName>
        <fullName evidence="6">Transcriptional regulator, IclR family</fullName>
    </submittedName>
</protein>
<dbReference type="SUPFAM" id="SSF55781">
    <property type="entry name" value="GAF domain-like"/>
    <property type="match status" value="1"/>
</dbReference>
<dbReference type="EMBL" id="FNBL01000009">
    <property type="protein sequence ID" value="SDF95577.1"/>
    <property type="molecule type" value="Genomic_DNA"/>
</dbReference>
<dbReference type="NCBIfam" id="NF007339">
    <property type="entry name" value="PRK09834.1-1"/>
    <property type="match status" value="1"/>
</dbReference>
<dbReference type="GO" id="GO:0003677">
    <property type="term" value="F:DNA binding"/>
    <property type="evidence" value="ECO:0007669"/>
    <property type="project" value="UniProtKB-KW"/>
</dbReference>
<feature type="domain" description="HTH iclR-type" evidence="4">
    <location>
        <begin position="17"/>
        <end position="78"/>
    </location>
</feature>
<evidence type="ECO:0000259" key="4">
    <source>
        <dbReference type="PROSITE" id="PS51077"/>
    </source>
</evidence>
<feature type="domain" description="IclR-ED" evidence="5">
    <location>
        <begin position="79"/>
        <end position="265"/>
    </location>
</feature>
<dbReference type="SMART" id="SM00346">
    <property type="entry name" value="HTH_ICLR"/>
    <property type="match status" value="1"/>
</dbReference>
<evidence type="ECO:0000256" key="1">
    <source>
        <dbReference type="ARBA" id="ARBA00023015"/>
    </source>
</evidence>
<proteinExistence type="predicted"/>
<evidence type="ECO:0000256" key="3">
    <source>
        <dbReference type="ARBA" id="ARBA00023163"/>
    </source>
</evidence>
<dbReference type="InterPro" id="IPR011991">
    <property type="entry name" value="ArsR-like_HTH"/>
</dbReference>
<accession>A0A1G7QAF6</accession>
<organism evidence="6 7">
    <name type="scientific">Celeribacter baekdonensis</name>
    <dbReference type="NCBI Taxonomy" id="875171"/>
    <lineage>
        <taxon>Bacteria</taxon>
        <taxon>Pseudomonadati</taxon>
        <taxon>Pseudomonadota</taxon>
        <taxon>Alphaproteobacteria</taxon>
        <taxon>Rhodobacterales</taxon>
        <taxon>Roseobacteraceae</taxon>
        <taxon>Celeribacter</taxon>
    </lineage>
</organism>
<dbReference type="Proteomes" id="UP000182284">
    <property type="component" value="Unassembled WGS sequence"/>
</dbReference>
<evidence type="ECO:0000313" key="6">
    <source>
        <dbReference type="EMBL" id="SDF95577.1"/>
    </source>
</evidence>
<name>A0A1G7QAF6_9RHOB</name>
<evidence type="ECO:0000256" key="2">
    <source>
        <dbReference type="ARBA" id="ARBA00023125"/>
    </source>
</evidence>
<dbReference type="RefSeq" id="WP_074646106.1">
    <property type="nucleotide sequence ID" value="NZ_CAXASY010000001.1"/>
</dbReference>
<dbReference type="Pfam" id="PF01614">
    <property type="entry name" value="IclR_C"/>
    <property type="match status" value="1"/>
</dbReference>
<dbReference type="AlphaFoldDB" id="A0A1G7QAF6"/>
<dbReference type="Gene3D" id="3.30.450.40">
    <property type="match status" value="1"/>
</dbReference>
<dbReference type="InterPro" id="IPR050707">
    <property type="entry name" value="HTH_MetabolicPath_Reg"/>
</dbReference>
<keyword evidence="2" id="KW-0238">DNA-binding</keyword>
<evidence type="ECO:0000259" key="5">
    <source>
        <dbReference type="PROSITE" id="PS51078"/>
    </source>
</evidence>
<dbReference type="PANTHER" id="PTHR30136:SF23">
    <property type="entry name" value="DNA-BINDING TRANSCRIPTIONAL ACTIVATOR MHPR"/>
    <property type="match status" value="1"/>
</dbReference>
<keyword evidence="1" id="KW-0805">Transcription regulation</keyword>
<dbReference type="InterPro" id="IPR036388">
    <property type="entry name" value="WH-like_DNA-bd_sf"/>
</dbReference>
<dbReference type="Gene3D" id="1.10.10.10">
    <property type="entry name" value="Winged helix-like DNA-binding domain superfamily/Winged helix DNA-binding domain"/>
    <property type="match status" value="1"/>
</dbReference>
<dbReference type="OrthoDB" id="9807558at2"/>
<dbReference type="PANTHER" id="PTHR30136">
    <property type="entry name" value="HELIX-TURN-HELIX TRANSCRIPTIONAL REGULATOR, ICLR FAMILY"/>
    <property type="match status" value="1"/>
</dbReference>
<gene>
    <name evidence="6" type="ORF">SAMN04488117_10971</name>
</gene>
<dbReference type="GO" id="GO:0045892">
    <property type="term" value="P:negative regulation of DNA-templated transcription"/>
    <property type="evidence" value="ECO:0007669"/>
    <property type="project" value="TreeGrafter"/>
</dbReference>
<dbReference type="InterPro" id="IPR005471">
    <property type="entry name" value="Tscrpt_reg_IclR_N"/>
</dbReference>
<dbReference type="Pfam" id="PF09339">
    <property type="entry name" value="HTH_IclR"/>
    <property type="match status" value="1"/>
</dbReference>
<dbReference type="CDD" id="cd00090">
    <property type="entry name" value="HTH_ARSR"/>
    <property type="match status" value="1"/>
</dbReference>
<reference evidence="6 7" key="1">
    <citation type="submission" date="2016-10" db="EMBL/GenBank/DDBJ databases">
        <authorList>
            <person name="de Groot N.N."/>
        </authorList>
    </citation>
    <scope>NUCLEOTIDE SEQUENCE [LARGE SCALE GENOMIC DNA]</scope>
    <source>
        <strain evidence="6 7">DSM 27375</strain>
    </source>
</reference>
<sequence length="265" mass="28756">MIASGSDTPATASGGSVRALARGLAILRYVNRMGETRPGEIAKALNLPRPTVYRLLETLEELGYVAFSATSNYVRVTRFAAALGDGYALTSELSQAAGPLFAQYGQRLVWPLDLTIYNNAAMVIQETTHGRSPLSIDRGMTGYKLPVLRTSAGRAYLSFCSDEERGVILEHLRRLNDPEDVPFLEQRWLDQLFEQTRARGIAIRDSGEFRAQTASLAVPVRSGGNVLGCVSIIWIRSAMSTGKALETFTGALTELADKIAGSLPD</sequence>
<dbReference type="GO" id="GO:0003700">
    <property type="term" value="F:DNA-binding transcription factor activity"/>
    <property type="evidence" value="ECO:0007669"/>
    <property type="project" value="TreeGrafter"/>
</dbReference>
<evidence type="ECO:0000313" key="7">
    <source>
        <dbReference type="Proteomes" id="UP000182284"/>
    </source>
</evidence>
<dbReference type="InterPro" id="IPR029016">
    <property type="entry name" value="GAF-like_dom_sf"/>
</dbReference>
<keyword evidence="3" id="KW-0804">Transcription</keyword>
<dbReference type="PROSITE" id="PS51077">
    <property type="entry name" value="HTH_ICLR"/>
    <property type="match status" value="1"/>
</dbReference>